<dbReference type="OrthoDB" id="426718at2759"/>
<gene>
    <name evidence="4" type="ORF">IWQ60_001880</name>
</gene>
<feature type="region of interest" description="Disordered" evidence="1">
    <location>
        <begin position="1"/>
        <end position="45"/>
    </location>
</feature>
<proteinExistence type="predicted"/>
<dbReference type="GO" id="GO:2001294">
    <property type="term" value="P:malonyl-CoA catabolic process"/>
    <property type="evidence" value="ECO:0007669"/>
    <property type="project" value="TreeGrafter"/>
</dbReference>
<evidence type="ECO:0008006" key="6">
    <source>
        <dbReference type="Google" id="ProtNLM"/>
    </source>
</evidence>
<evidence type="ECO:0000313" key="4">
    <source>
        <dbReference type="EMBL" id="KAJ1928626.1"/>
    </source>
</evidence>
<dbReference type="Proteomes" id="UP001150569">
    <property type="component" value="Unassembled WGS sequence"/>
</dbReference>
<protein>
    <recommendedName>
        <fullName evidence="6">Malonyl-CoA decarboxylase</fullName>
    </recommendedName>
</protein>
<dbReference type="Pfam" id="PF05292">
    <property type="entry name" value="MCD"/>
    <property type="match status" value="1"/>
</dbReference>
<evidence type="ECO:0000259" key="3">
    <source>
        <dbReference type="Pfam" id="PF17408"/>
    </source>
</evidence>
<evidence type="ECO:0000256" key="1">
    <source>
        <dbReference type="SAM" id="MobiDB-lite"/>
    </source>
</evidence>
<dbReference type="AlphaFoldDB" id="A0A9W8AJ20"/>
<dbReference type="GO" id="GO:0005782">
    <property type="term" value="C:peroxisomal matrix"/>
    <property type="evidence" value="ECO:0007669"/>
    <property type="project" value="TreeGrafter"/>
</dbReference>
<accession>A0A9W8AJ20</accession>
<dbReference type="InterPro" id="IPR038917">
    <property type="entry name" value="Malonyl_CoA_deC"/>
</dbReference>
<dbReference type="Gene3D" id="1.20.140.90">
    <property type="entry name" value="Malonyl-CoA decarboxylase, oligemerization domain"/>
    <property type="match status" value="1"/>
</dbReference>
<dbReference type="GO" id="GO:0050080">
    <property type="term" value="F:malonyl-CoA decarboxylase activity"/>
    <property type="evidence" value="ECO:0007669"/>
    <property type="project" value="InterPro"/>
</dbReference>
<dbReference type="Pfam" id="PF17408">
    <property type="entry name" value="MCD_N"/>
    <property type="match status" value="1"/>
</dbReference>
<keyword evidence="5" id="KW-1185">Reference proteome</keyword>
<feature type="domain" description="Malonyl-CoA decarboxylase N-terminal" evidence="3">
    <location>
        <begin position="186"/>
        <end position="264"/>
    </location>
</feature>
<name>A0A9W8AJ20_9FUNG</name>
<comment type="caution">
    <text evidence="4">The sequence shown here is derived from an EMBL/GenBank/DDBJ whole genome shotgun (WGS) entry which is preliminary data.</text>
</comment>
<organism evidence="4 5">
    <name type="scientific">Tieghemiomyces parasiticus</name>
    <dbReference type="NCBI Taxonomy" id="78921"/>
    <lineage>
        <taxon>Eukaryota</taxon>
        <taxon>Fungi</taxon>
        <taxon>Fungi incertae sedis</taxon>
        <taxon>Zoopagomycota</taxon>
        <taxon>Kickxellomycotina</taxon>
        <taxon>Dimargaritomycetes</taxon>
        <taxon>Dimargaritales</taxon>
        <taxon>Dimargaritaceae</taxon>
        <taxon>Tieghemiomyces</taxon>
    </lineage>
</organism>
<dbReference type="InterPro" id="IPR035372">
    <property type="entry name" value="MCD_N"/>
</dbReference>
<dbReference type="InterPro" id="IPR007956">
    <property type="entry name" value="Malonyl_CoA_deC_C"/>
</dbReference>
<reference evidence="4" key="1">
    <citation type="submission" date="2022-07" db="EMBL/GenBank/DDBJ databases">
        <title>Phylogenomic reconstructions and comparative analyses of Kickxellomycotina fungi.</title>
        <authorList>
            <person name="Reynolds N.K."/>
            <person name="Stajich J.E."/>
            <person name="Barry K."/>
            <person name="Grigoriev I.V."/>
            <person name="Crous P."/>
            <person name="Smith M.E."/>
        </authorList>
    </citation>
    <scope>NUCLEOTIDE SEQUENCE</scope>
    <source>
        <strain evidence="4">RSA 861</strain>
    </source>
</reference>
<evidence type="ECO:0000259" key="2">
    <source>
        <dbReference type="Pfam" id="PF05292"/>
    </source>
</evidence>
<evidence type="ECO:0000313" key="5">
    <source>
        <dbReference type="Proteomes" id="UP001150569"/>
    </source>
</evidence>
<dbReference type="GO" id="GO:0006085">
    <property type="term" value="P:acetyl-CoA biosynthetic process"/>
    <property type="evidence" value="ECO:0007669"/>
    <property type="project" value="TreeGrafter"/>
</dbReference>
<dbReference type="EMBL" id="JANBPT010000065">
    <property type="protein sequence ID" value="KAJ1928626.1"/>
    <property type="molecule type" value="Genomic_DNA"/>
</dbReference>
<dbReference type="PANTHER" id="PTHR28641">
    <property type="match status" value="1"/>
</dbReference>
<dbReference type="Gene3D" id="3.40.630.150">
    <property type="entry name" value="Malonyl-CoA decarboxylase, catalytic domain"/>
    <property type="match status" value="1"/>
</dbReference>
<sequence length="596" mass="65830">MGLPGHATGTAGPHSARNNSGGGLPHGTATSSPAQADGRSPPTHPALQSFLAFIESQQELANHPPSPSAPAFDAKRHWKRIANYQVEPAFFSYNRLSEPIALHDPVVIREILSKTMTSPTAQGDLVTAAITKSCCELYETLDRTGQSAFIRVLAHDYGVSSAATRTALRAYTTDVAEPATADPPSHPVDPRTRLDREHALRHALTPAYDVFFHRASKVPGGFKFIIDLRSLLLKLVAQAQAPHQEPGYHLVALNRYLRRRLQDWLVGELDLQRITWNSPAATLEKLSNYEAVHAVSGWDDLKKRVGPGRRCYGFFHHTIPYEPLVFVQVALVNRISSNVQKILNDPRPQIAPEDAKCAIFYSITSQRGLAGVELGNFLIKRVVRELQQTHPNLGVFCTLSPIPGFRAWLMRQFGNGSVQVDADSVPAAIDMDHRPELEDYASALADPHLITPTDRARLATLRRDHTGASTADPTAWLTVLRDLVATAAWAGDQASRDALHPVLMRLCAHYLTRQKRGGLWALDPVANFHLRNGAVVHRINWLADTSPKGLYESLGMMVNYNYVLPDVERNNYNYTRHGTISVTPDDPLLAEAKPQL</sequence>
<dbReference type="GO" id="GO:0006633">
    <property type="term" value="P:fatty acid biosynthetic process"/>
    <property type="evidence" value="ECO:0007669"/>
    <property type="project" value="InterPro"/>
</dbReference>
<dbReference type="InterPro" id="IPR038351">
    <property type="entry name" value="MCD_N_sf"/>
</dbReference>
<dbReference type="PANTHER" id="PTHR28641:SF1">
    <property type="entry name" value="MALONYL-COA DECARBOXYLASE, MITOCHONDRIAL"/>
    <property type="match status" value="1"/>
</dbReference>
<dbReference type="GO" id="GO:0005759">
    <property type="term" value="C:mitochondrial matrix"/>
    <property type="evidence" value="ECO:0007669"/>
    <property type="project" value="TreeGrafter"/>
</dbReference>
<dbReference type="InterPro" id="IPR042303">
    <property type="entry name" value="Malonyl_CoA_deC_C_sf"/>
</dbReference>
<feature type="domain" description="Malonyl-CoA decarboxylase C-terminal" evidence="2">
    <location>
        <begin position="267"/>
        <end position="562"/>
    </location>
</feature>